<comment type="caution">
    <text evidence="2">The sequence shown here is derived from an EMBL/GenBank/DDBJ whole genome shotgun (WGS) entry which is preliminary data.</text>
</comment>
<gene>
    <name evidence="2" type="ORF">NXF25_002118</name>
</gene>
<sequence length="107" mass="12136">MVHVKQEPAESDEDGEQQELEPGQRQAEQELLFRQQTLLLEQQRIHQLRNYQASMEAAGIPVSFSGHRPLSRAQSLPASANFPLSTQETSCKPQFTTGNIWGKYLLE</sequence>
<dbReference type="EMBL" id="JAOTOJ010000001">
    <property type="protein sequence ID" value="KAK9410943.1"/>
    <property type="molecule type" value="Genomic_DNA"/>
</dbReference>
<name>A0AAW1CB74_CROAD</name>
<organism evidence="2 3">
    <name type="scientific">Crotalus adamanteus</name>
    <name type="common">Eastern diamondback rattlesnake</name>
    <dbReference type="NCBI Taxonomy" id="8729"/>
    <lineage>
        <taxon>Eukaryota</taxon>
        <taxon>Metazoa</taxon>
        <taxon>Chordata</taxon>
        <taxon>Craniata</taxon>
        <taxon>Vertebrata</taxon>
        <taxon>Euteleostomi</taxon>
        <taxon>Lepidosauria</taxon>
        <taxon>Squamata</taxon>
        <taxon>Bifurcata</taxon>
        <taxon>Unidentata</taxon>
        <taxon>Episquamata</taxon>
        <taxon>Toxicofera</taxon>
        <taxon>Serpentes</taxon>
        <taxon>Colubroidea</taxon>
        <taxon>Viperidae</taxon>
        <taxon>Crotalinae</taxon>
        <taxon>Crotalus</taxon>
    </lineage>
</organism>
<dbReference type="Proteomes" id="UP001474421">
    <property type="component" value="Unassembled WGS sequence"/>
</dbReference>
<dbReference type="AlphaFoldDB" id="A0AAW1CB74"/>
<accession>A0AAW1CB74</accession>
<evidence type="ECO:0000256" key="1">
    <source>
        <dbReference type="SAM" id="MobiDB-lite"/>
    </source>
</evidence>
<evidence type="ECO:0000313" key="3">
    <source>
        <dbReference type="Proteomes" id="UP001474421"/>
    </source>
</evidence>
<proteinExistence type="predicted"/>
<feature type="compositionally biased region" description="Acidic residues" evidence="1">
    <location>
        <begin position="9"/>
        <end position="19"/>
    </location>
</feature>
<reference evidence="2 3" key="1">
    <citation type="journal article" date="2024" name="Proc. Natl. Acad. Sci. U.S.A.">
        <title>The genetic regulatory architecture and epigenomic basis for age-related changes in rattlesnake venom.</title>
        <authorList>
            <person name="Hogan M.P."/>
            <person name="Holding M.L."/>
            <person name="Nystrom G.S."/>
            <person name="Colston T.J."/>
            <person name="Bartlett D.A."/>
            <person name="Mason A.J."/>
            <person name="Ellsworth S.A."/>
            <person name="Rautsaw R.M."/>
            <person name="Lawrence K.C."/>
            <person name="Strickland J.L."/>
            <person name="He B."/>
            <person name="Fraser P."/>
            <person name="Margres M.J."/>
            <person name="Gilbert D.M."/>
            <person name="Gibbs H.L."/>
            <person name="Parkinson C.L."/>
            <person name="Rokyta D.R."/>
        </authorList>
    </citation>
    <scope>NUCLEOTIDE SEQUENCE [LARGE SCALE GENOMIC DNA]</scope>
    <source>
        <strain evidence="2">DRR0105</strain>
    </source>
</reference>
<feature type="region of interest" description="Disordered" evidence="1">
    <location>
        <begin position="1"/>
        <end position="26"/>
    </location>
</feature>
<evidence type="ECO:0000313" key="2">
    <source>
        <dbReference type="EMBL" id="KAK9410943.1"/>
    </source>
</evidence>
<protein>
    <submittedName>
        <fullName evidence="2">Histone deacetylase 4</fullName>
    </submittedName>
</protein>
<keyword evidence="3" id="KW-1185">Reference proteome</keyword>